<dbReference type="PROSITE" id="PS01124">
    <property type="entry name" value="HTH_ARAC_FAMILY_2"/>
    <property type="match status" value="1"/>
</dbReference>
<dbReference type="PANTHER" id="PTHR46796:SF6">
    <property type="entry name" value="ARAC SUBFAMILY"/>
    <property type="match status" value="1"/>
</dbReference>
<dbReference type="InterPro" id="IPR050204">
    <property type="entry name" value="AraC_XylS_family_regulators"/>
</dbReference>
<dbReference type="Proteomes" id="UP000646749">
    <property type="component" value="Unassembled WGS sequence"/>
</dbReference>
<evidence type="ECO:0000259" key="5">
    <source>
        <dbReference type="PROSITE" id="PS01124"/>
    </source>
</evidence>
<name>A0ABQ4DZ68_9ACTN</name>
<dbReference type="InterPro" id="IPR020449">
    <property type="entry name" value="Tscrpt_reg_AraC-type_HTH"/>
</dbReference>
<dbReference type="PANTHER" id="PTHR46796">
    <property type="entry name" value="HTH-TYPE TRANSCRIPTIONAL ACTIVATOR RHAS-RELATED"/>
    <property type="match status" value="1"/>
</dbReference>
<dbReference type="InterPro" id="IPR035418">
    <property type="entry name" value="AraC-bd_2"/>
</dbReference>
<feature type="region of interest" description="Disordered" evidence="4">
    <location>
        <begin position="325"/>
        <end position="369"/>
    </location>
</feature>
<reference evidence="6 7" key="1">
    <citation type="submission" date="2021-01" db="EMBL/GenBank/DDBJ databases">
        <title>Whole genome shotgun sequence of Plantactinospora endophytica NBRC 110450.</title>
        <authorList>
            <person name="Komaki H."/>
            <person name="Tamura T."/>
        </authorList>
    </citation>
    <scope>NUCLEOTIDE SEQUENCE [LARGE SCALE GENOMIC DNA]</scope>
    <source>
        <strain evidence="6 7">NBRC 110450</strain>
    </source>
</reference>
<keyword evidence="2" id="KW-0238">DNA-binding</keyword>
<protein>
    <submittedName>
        <fullName evidence="6">AraC family transcriptional regulator</fullName>
    </submittedName>
</protein>
<keyword evidence="1" id="KW-0805">Transcription regulation</keyword>
<keyword evidence="7" id="KW-1185">Reference proteome</keyword>
<accession>A0ABQ4DZ68</accession>
<dbReference type="PRINTS" id="PR00032">
    <property type="entry name" value="HTHARAC"/>
</dbReference>
<dbReference type="RefSeq" id="WP_203866288.1">
    <property type="nucleotide sequence ID" value="NZ_BONW01000013.1"/>
</dbReference>
<dbReference type="Gene3D" id="1.10.10.60">
    <property type="entry name" value="Homeodomain-like"/>
    <property type="match status" value="1"/>
</dbReference>
<evidence type="ECO:0000313" key="6">
    <source>
        <dbReference type="EMBL" id="GIG87731.1"/>
    </source>
</evidence>
<dbReference type="SUPFAM" id="SSF46689">
    <property type="entry name" value="Homeodomain-like"/>
    <property type="match status" value="1"/>
</dbReference>
<proteinExistence type="predicted"/>
<evidence type="ECO:0000256" key="3">
    <source>
        <dbReference type="ARBA" id="ARBA00023163"/>
    </source>
</evidence>
<dbReference type="Pfam" id="PF14525">
    <property type="entry name" value="AraC_binding_2"/>
    <property type="match status" value="1"/>
</dbReference>
<dbReference type="Pfam" id="PF12833">
    <property type="entry name" value="HTH_18"/>
    <property type="match status" value="1"/>
</dbReference>
<sequence length="369" mass="41158">MIDFEFNSTDLPGRDRFDYWRKLMSVSPSPMRAASDHSTAFRVHQHDIHLDALRVWRMAFEPVIFRRTTQLIRASDPETYNLCLLLDGTLGRIWDRREATYGPADLHTIDSSQPFELHGRGAGGLISCIGIEIPKKLVALPQERTDRLAGLRLPTKEGFGALLAGTLTQLTAAGIDSYLPSDGPRLRNILVELVSALFANALETADVLTPQTRPQAMTLRIRAFIQQHLHDPCLNTDAIAIAHHISTSYLHRLFQQDGTTLAAWIREQRLERARRDLTDPAFSTTPIHHIAARRGFSHAAAFSRVFRTRFGIAPSDYRQRALDTLARGGRGSPPDGVNPGAGRQPHGPDLWLRTTSGPVSMSAERPRCD</sequence>
<dbReference type="InterPro" id="IPR009057">
    <property type="entry name" value="Homeodomain-like_sf"/>
</dbReference>
<dbReference type="SMART" id="SM00342">
    <property type="entry name" value="HTH_ARAC"/>
    <property type="match status" value="1"/>
</dbReference>
<evidence type="ECO:0000313" key="7">
    <source>
        <dbReference type="Proteomes" id="UP000646749"/>
    </source>
</evidence>
<keyword evidence="3" id="KW-0804">Transcription</keyword>
<organism evidence="6 7">
    <name type="scientific">Plantactinospora endophytica</name>
    <dbReference type="NCBI Taxonomy" id="673535"/>
    <lineage>
        <taxon>Bacteria</taxon>
        <taxon>Bacillati</taxon>
        <taxon>Actinomycetota</taxon>
        <taxon>Actinomycetes</taxon>
        <taxon>Micromonosporales</taxon>
        <taxon>Micromonosporaceae</taxon>
        <taxon>Plantactinospora</taxon>
    </lineage>
</organism>
<evidence type="ECO:0000256" key="1">
    <source>
        <dbReference type="ARBA" id="ARBA00023015"/>
    </source>
</evidence>
<comment type="caution">
    <text evidence="6">The sequence shown here is derived from an EMBL/GenBank/DDBJ whole genome shotgun (WGS) entry which is preliminary data.</text>
</comment>
<evidence type="ECO:0000256" key="2">
    <source>
        <dbReference type="ARBA" id="ARBA00023125"/>
    </source>
</evidence>
<gene>
    <name evidence="6" type="ORF">Pen02_26670</name>
</gene>
<evidence type="ECO:0000256" key="4">
    <source>
        <dbReference type="SAM" id="MobiDB-lite"/>
    </source>
</evidence>
<dbReference type="InterPro" id="IPR018060">
    <property type="entry name" value="HTH_AraC"/>
</dbReference>
<dbReference type="EMBL" id="BONW01000013">
    <property type="protein sequence ID" value="GIG87731.1"/>
    <property type="molecule type" value="Genomic_DNA"/>
</dbReference>
<feature type="domain" description="HTH araC/xylS-type" evidence="5">
    <location>
        <begin position="219"/>
        <end position="320"/>
    </location>
</feature>